<evidence type="ECO:0008006" key="6">
    <source>
        <dbReference type="Google" id="ProtNLM"/>
    </source>
</evidence>
<dbReference type="AlphaFoldDB" id="A0AAD9RII4"/>
<comment type="similarity">
    <text evidence="1">Belongs to the CFAP97 family.</text>
</comment>
<keyword evidence="2" id="KW-0175">Coiled coil</keyword>
<feature type="coiled-coil region" evidence="2">
    <location>
        <begin position="123"/>
        <end position="157"/>
    </location>
</feature>
<evidence type="ECO:0000256" key="2">
    <source>
        <dbReference type="SAM" id="Coils"/>
    </source>
</evidence>
<keyword evidence="5" id="KW-1185">Reference proteome</keyword>
<dbReference type="Pfam" id="PF13879">
    <property type="entry name" value="Hmw_CFAP97"/>
    <property type="match status" value="1"/>
</dbReference>
<feature type="region of interest" description="Disordered" evidence="3">
    <location>
        <begin position="36"/>
        <end position="69"/>
    </location>
</feature>
<reference evidence="4" key="2">
    <citation type="journal article" date="2023" name="Commun. Biol.">
        <title>Intrasexual cuticular hydrocarbon dimorphism in a wasp sheds light on hydrocarbon biosynthesis genes in Hymenoptera.</title>
        <authorList>
            <person name="Moris V.C."/>
            <person name="Podsiadlowski L."/>
            <person name="Martin S."/>
            <person name="Oeyen J.P."/>
            <person name="Donath A."/>
            <person name="Petersen M."/>
            <person name="Wilbrandt J."/>
            <person name="Misof B."/>
            <person name="Liedtke D."/>
            <person name="Thamm M."/>
            <person name="Scheiner R."/>
            <person name="Schmitt T."/>
            <person name="Niehuis O."/>
        </authorList>
    </citation>
    <scope>NUCLEOTIDE SEQUENCE</scope>
    <source>
        <strain evidence="4">GBR_01_08_01A</strain>
    </source>
</reference>
<dbReference type="InterPro" id="IPR029488">
    <property type="entry name" value="Hmw/CFAP97"/>
</dbReference>
<evidence type="ECO:0000256" key="3">
    <source>
        <dbReference type="SAM" id="MobiDB-lite"/>
    </source>
</evidence>
<dbReference type="InterPro" id="IPR038791">
    <property type="entry name" value="Cfap97/Hemingway"/>
</dbReference>
<organism evidence="4 5">
    <name type="scientific">Odynerus spinipes</name>
    <dbReference type="NCBI Taxonomy" id="1348599"/>
    <lineage>
        <taxon>Eukaryota</taxon>
        <taxon>Metazoa</taxon>
        <taxon>Ecdysozoa</taxon>
        <taxon>Arthropoda</taxon>
        <taxon>Hexapoda</taxon>
        <taxon>Insecta</taxon>
        <taxon>Pterygota</taxon>
        <taxon>Neoptera</taxon>
        <taxon>Endopterygota</taxon>
        <taxon>Hymenoptera</taxon>
        <taxon>Apocrita</taxon>
        <taxon>Aculeata</taxon>
        <taxon>Vespoidea</taxon>
        <taxon>Vespidae</taxon>
        <taxon>Eumeninae</taxon>
        <taxon>Odynerus</taxon>
    </lineage>
</organism>
<feature type="compositionally biased region" description="Acidic residues" evidence="3">
    <location>
        <begin position="44"/>
        <end position="59"/>
    </location>
</feature>
<evidence type="ECO:0000256" key="1">
    <source>
        <dbReference type="ARBA" id="ARBA00008315"/>
    </source>
</evidence>
<evidence type="ECO:0000313" key="4">
    <source>
        <dbReference type="EMBL" id="KAK2580316.1"/>
    </source>
</evidence>
<dbReference type="PANTHER" id="PTHR23035">
    <property type="entry name" value="CILIA- AND FLAGELLA-ASSOCIATED PROTEIN 97-RELATED"/>
    <property type="match status" value="1"/>
</dbReference>
<protein>
    <recommendedName>
        <fullName evidence="6">Cilia- and flagella-associated protein 97-like</fullName>
    </recommendedName>
</protein>
<name>A0AAD9RII4_9HYME</name>
<dbReference type="Proteomes" id="UP001258017">
    <property type="component" value="Unassembled WGS sequence"/>
</dbReference>
<dbReference type="PANTHER" id="PTHR23035:SF1">
    <property type="entry name" value="CILIA- AND FLAGELLA-ASSOCIATED PROTEIN 97"/>
    <property type="match status" value="1"/>
</dbReference>
<reference evidence="4" key="1">
    <citation type="submission" date="2021-08" db="EMBL/GenBank/DDBJ databases">
        <authorList>
            <person name="Misof B."/>
            <person name="Oliver O."/>
            <person name="Podsiadlowski L."/>
            <person name="Donath A."/>
            <person name="Peters R."/>
            <person name="Mayer C."/>
            <person name="Rust J."/>
            <person name="Gunkel S."/>
            <person name="Lesny P."/>
            <person name="Martin S."/>
            <person name="Oeyen J.P."/>
            <person name="Petersen M."/>
            <person name="Panagiotis P."/>
            <person name="Wilbrandt J."/>
            <person name="Tanja T."/>
        </authorList>
    </citation>
    <scope>NUCLEOTIDE SEQUENCE</scope>
    <source>
        <strain evidence="4">GBR_01_08_01A</strain>
        <tissue evidence="4">Thorax + abdomen</tissue>
    </source>
</reference>
<evidence type="ECO:0000313" key="5">
    <source>
        <dbReference type="Proteomes" id="UP001258017"/>
    </source>
</evidence>
<sequence>MSNVQEVKTSYFCECTLSITDEVIPKQISEIQDKFNSVPSIHEVDEDDDDDDDDDDCEENTNNANCLHDIKDGENLKEKEKEKSSLGDEFAYTNESFCSDDSCDESEETTSQYLISGSCSLFVDDNKCELNEELENLDDQQEQMSCNKNNNENINLEGNARILHNNEKYVGSGKARIRRRNMTFTDEEVRKIERDNELLLRRIMAQHQPRDKVLKEGALPRMSSSAINRKRLQKKIEGDNMLLLRRIQQAKPCVIPKSTTPGYRMTFI</sequence>
<dbReference type="EMBL" id="JAIFRP010000062">
    <property type="protein sequence ID" value="KAK2580316.1"/>
    <property type="molecule type" value="Genomic_DNA"/>
</dbReference>
<comment type="caution">
    <text evidence="4">The sequence shown here is derived from an EMBL/GenBank/DDBJ whole genome shotgun (WGS) entry which is preliminary data.</text>
</comment>
<gene>
    <name evidence="4" type="ORF">KPH14_012553</name>
</gene>
<proteinExistence type="inferred from homology"/>
<accession>A0AAD9RII4</accession>